<dbReference type="InterPro" id="IPR049304">
    <property type="entry name" value="Gly_rich_dom"/>
</dbReference>
<organism evidence="3 4">
    <name type="scientific">Pseudomonas japonica</name>
    <dbReference type="NCBI Taxonomy" id="256466"/>
    <lineage>
        <taxon>Bacteria</taxon>
        <taxon>Pseudomonadati</taxon>
        <taxon>Pseudomonadota</taxon>
        <taxon>Gammaproteobacteria</taxon>
        <taxon>Pseudomonadales</taxon>
        <taxon>Pseudomonadaceae</taxon>
        <taxon>Pseudomonas</taxon>
    </lineage>
</organism>
<dbReference type="RefSeq" id="WP_141137344.1">
    <property type="nucleotide sequence ID" value="NZ_FZOL01000030.1"/>
</dbReference>
<keyword evidence="4" id="KW-1185">Reference proteome</keyword>
<dbReference type="OrthoDB" id="9810174at2"/>
<proteinExistence type="predicted"/>
<feature type="compositionally biased region" description="Gly residues" evidence="1">
    <location>
        <begin position="386"/>
        <end position="397"/>
    </location>
</feature>
<name>A0A239KXD6_9PSED</name>
<dbReference type="STRING" id="1215104.GCA_000730585_01654"/>
<evidence type="ECO:0000313" key="4">
    <source>
        <dbReference type="Proteomes" id="UP000198407"/>
    </source>
</evidence>
<feature type="region of interest" description="Disordered" evidence="1">
    <location>
        <begin position="358"/>
        <end position="397"/>
    </location>
</feature>
<feature type="compositionally biased region" description="Gly residues" evidence="1">
    <location>
        <begin position="361"/>
        <end position="371"/>
    </location>
</feature>
<reference evidence="4" key="1">
    <citation type="submission" date="2017-06" db="EMBL/GenBank/DDBJ databases">
        <authorList>
            <person name="Varghese N."/>
            <person name="Submissions S."/>
        </authorList>
    </citation>
    <scope>NUCLEOTIDE SEQUENCE [LARGE SCALE GENOMIC DNA]</scope>
    <source>
        <strain evidence="4">DSM 22348</strain>
    </source>
</reference>
<evidence type="ECO:0000256" key="1">
    <source>
        <dbReference type="SAM" id="MobiDB-lite"/>
    </source>
</evidence>
<dbReference type="AlphaFoldDB" id="A0A239KXD6"/>
<dbReference type="EMBL" id="FZOL01000030">
    <property type="protein sequence ID" value="SNT22715.1"/>
    <property type="molecule type" value="Genomic_DNA"/>
</dbReference>
<gene>
    <name evidence="3" type="ORF">SAMN05444352_1302</name>
</gene>
<evidence type="ECO:0000259" key="2">
    <source>
        <dbReference type="Pfam" id="PF21722"/>
    </source>
</evidence>
<dbReference type="Pfam" id="PF21722">
    <property type="entry name" value="Gly_rich_2"/>
    <property type="match status" value="1"/>
</dbReference>
<evidence type="ECO:0000313" key="3">
    <source>
        <dbReference type="EMBL" id="SNT22715.1"/>
    </source>
</evidence>
<dbReference type="Proteomes" id="UP000198407">
    <property type="component" value="Unassembled WGS sequence"/>
</dbReference>
<feature type="domain" description="Glycine-rich" evidence="2">
    <location>
        <begin position="233"/>
        <end position="398"/>
    </location>
</feature>
<protein>
    <recommendedName>
        <fullName evidence="2">Glycine-rich domain-containing protein</fullName>
    </recommendedName>
</protein>
<accession>A0A239KXD6</accession>
<sequence length="409" mass="40459">MASLPEQYDWAPGIYQLETSDPVLGGPEGIDNLQAKQLASRTQWLKNQLAAGGVNVVAPQVVGKIADLGVTRFISTTEQTTDRPGGIDYAAGIHVAFPENGYGFDLLAGVSSEQFLVRKNVPGAPGAWRFLFHSGNFNPGEKADKATSLAGYGVTFATQGEAEAGSDPNKPMSALRVAQAIASRLFQATETALGIAKIATQALVNARVDDSTMVTPRKLATQLPLRGVAVYETPGVFSWLVPPGVSKAWVEVYGGGGGGAMSSTAPGASGGGGGGVAMKLVALTPGDAVMITVGLGGNGASADKASGSAGGASSFGSFCSATGGFGGHVDSTLGAPGTGTGGDINYRIGIGAGPITPPAGGLHGGAGGGGESAAAGVDTTRPSQPGMGGGGRISGGGAPGAHGAVRIYY</sequence>